<evidence type="ECO:0000259" key="6">
    <source>
        <dbReference type="Pfam" id="PF08281"/>
    </source>
</evidence>
<reference evidence="7 8" key="1">
    <citation type="submission" date="2013-08" db="EMBL/GenBank/DDBJ databases">
        <title>The genome sequence of Skermanella stibiiresistens.</title>
        <authorList>
            <person name="Zhu W."/>
            <person name="Wang G."/>
        </authorList>
    </citation>
    <scope>NUCLEOTIDE SEQUENCE [LARGE SCALE GENOMIC DNA]</scope>
    <source>
        <strain evidence="7 8">SB22</strain>
    </source>
</reference>
<dbReference type="InterPro" id="IPR039425">
    <property type="entry name" value="RNA_pol_sigma-70-like"/>
</dbReference>
<dbReference type="InterPro" id="IPR014284">
    <property type="entry name" value="RNA_pol_sigma-70_dom"/>
</dbReference>
<dbReference type="PANTHER" id="PTHR43133">
    <property type="entry name" value="RNA POLYMERASE ECF-TYPE SIGMA FACTO"/>
    <property type="match status" value="1"/>
</dbReference>
<evidence type="ECO:0008006" key="9">
    <source>
        <dbReference type="Google" id="ProtNLM"/>
    </source>
</evidence>
<sequence>MIQEGAQLDAEGSKASASGGIDVEAALVRCARGDRSGLRDLYEAEAPAMLGVARRILRNTALPEDVVHDAFVRIWRHAGSFNPAAGSGRAWMYMIVRNRAITAARLEARSDTVSDMETLLADAAVVDPDSVISQLSHSTSLRRCLETLSPTRRQSVVLSYVHGFTHAELAGRLGVPIGTAKAWIRRSLLALRECLG</sequence>
<evidence type="ECO:0000256" key="2">
    <source>
        <dbReference type="ARBA" id="ARBA00023015"/>
    </source>
</evidence>
<feature type="domain" description="RNA polymerase sigma-70 region 2" evidence="5">
    <location>
        <begin position="41"/>
        <end position="109"/>
    </location>
</feature>
<dbReference type="EMBL" id="AVFL01000006">
    <property type="protein sequence ID" value="EWY40802.1"/>
    <property type="molecule type" value="Genomic_DNA"/>
</dbReference>
<keyword evidence="2" id="KW-0805">Transcription regulation</keyword>
<dbReference type="SUPFAM" id="SSF88946">
    <property type="entry name" value="Sigma2 domain of RNA polymerase sigma factors"/>
    <property type="match status" value="1"/>
</dbReference>
<dbReference type="PANTHER" id="PTHR43133:SF62">
    <property type="entry name" value="RNA POLYMERASE SIGMA FACTOR SIGZ"/>
    <property type="match status" value="1"/>
</dbReference>
<dbReference type="InterPro" id="IPR013324">
    <property type="entry name" value="RNA_pol_sigma_r3/r4-like"/>
</dbReference>
<dbReference type="CDD" id="cd06171">
    <property type="entry name" value="Sigma70_r4"/>
    <property type="match status" value="1"/>
</dbReference>
<organism evidence="7 8">
    <name type="scientific">Skermanella stibiiresistens SB22</name>
    <dbReference type="NCBI Taxonomy" id="1385369"/>
    <lineage>
        <taxon>Bacteria</taxon>
        <taxon>Pseudomonadati</taxon>
        <taxon>Pseudomonadota</taxon>
        <taxon>Alphaproteobacteria</taxon>
        <taxon>Rhodospirillales</taxon>
        <taxon>Azospirillaceae</taxon>
        <taxon>Skermanella</taxon>
    </lineage>
</organism>
<dbReference type="Gene3D" id="1.10.10.10">
    <property type="entry name" value="Winged helix-like DNA-binding domain superfamily/Winged helix DNA-binding domain"/>
    <property type="match status" value="1"/>
</dbReference>
<dbReference type="InterPro" id="IPR013249">
    <property type="entry name" value="RNA_pol_sigma70_r4_t2"/>
</dbReference>
<evidence type="ECO:0000313" key="8">
    <source>
        <dbReference type="Proteomes" id="UP000019486"/>
    </source>
</evidence>
<evidence type="ECO:0000256" key="3">
    <source>
        <dbReference type="ARBA" id="ARBA00023082"/>
    </source>
</evidence>
<evidence type="ECO:0000256" key="1">
    <source>
        <dbReference type="ARBA" id="ARBA00010641"/>
    </source>
</evidence>
<protein>
    <recommendedName>
        <fullName evidence="9">RNA polymerase sigma factor</fullName>
    </recommendedName>
</protein>
<keyword evidence="4" id="KW-0804">Transcription</keyword>
<dbReference type="Pfam" id="PF04542">
    <property type="entry name" value="Sigma70_r2"/>
    <property type="match status" value="1"/>
</dbReference>
<dbReference type="SUPFAM" id="SSF88659">
    <property type="entry name" value="Sigma3 and sigma4 domains of RNA polymerase sigma factors"/>
    <property type="match status" value="1"/>
</dbReference>
<keyword evidence="3" id="KW-0731">Sigma factor</keyword>
<comment type="similarity">
    <text evidence="1">Belongs to the sigma-70 factor family. ECF subfamily.</text>
</comment>
<dbReference type="NCBIfam" id="TIGR02937">
    <property type="entry name" value="sigma70-ECF"/>
    <property type="match status" value="1"/>
</dbReference>
<evidence type="ECO:0000256" key="4">
    <source>
        <dbReference type="ARBA" id="ARBA00023163"/>
    </source>
</evidence>
<dbReference type="Pfam" id="PF08281">
    <property type="entry name" value="Sigma70_r4_2"/>
    <property type="match status" value="1"/>
</dbReference>
<dbReference type="InterPro" id="IPR007627">
    <property type="entry name" value="RNA_pol_sigma70_r2"/>
</dbReference>
<gene>
    <name evidence="7" type="ORF">N825_33270</name>
</gene>
<evidence type="ECO:0000259" key="5">
    <source>
        <dbReference type="Pfam" id="PF04542"/>
    </source>
</evidence>
<accession>W9H7Y3</accession>
<dbReference type="GO" id="GO:0016987">
    <property type="term" value="F:sigma factor activity"/>
    <property type="evidence" value="ECO:0007669"/>
    <property type="project" value="UniProtKB-KW"/>
</dbReference>
<dbReference type="OrthoDB" id="9784272at2"/>
<proteinExistence type="inferred from homology"/>
<name>W9H7Y3_9PROT</name>
<dbReference type="GO" id="GO:0003677">
    <property type="term" value="F:DNA binding"/>
    <property type="evidence" value="ECO:0007669"/>
    <property type="project" value="InterPro"/>
</dbReference>
<keyword evidence="8" id="KW-1185">Reference proteome</keyword>
<dbReference type="RefSeq" id="WP_051511912.1">
    <property type="nucleotide sequence ID" value="NZ_AVFL01000006.1"/>
</dbReference>
<dbReference type="Gene3D" id="1.10.1740.10">
    <property type="match status" value="1"/>
</dbReference>
<dbReference type="PATRIC" id="fig|1385369.3.peg.2098"/>
<dbReference type="Proteomes" id="UP000019486">
    <property type="component" value="Unassembled WGS sequence"/>
</dbReference>
<feature type="domain" description="RNA polymerase sigma factor 70 region 4 type 2" evidence="6">
    <location>
        <begin position="140"/>
        <end position="191"/>
    </location>
</feature>
<dbReference type="InterPro" id="IPR013325">
    <property type="entry name" value="RNA_pol_sigma_r2"/>
</dbReference>
<comment type="caution">
    <text evidence="7">The sequence shown here is derived from an EMBL/GenBank/DDBJ whole genome shotgun (WGS) entry which is preliminary data.</text>
</comment>
<evidence type="ECO:0000313" key="7">
    <source>
        <dbReference type="EMBL" id="EWY40802.1"/>
    </source>
</evidence>
<dbReference type="STRING" id="1385369.N825_33270"/>
<dbReference type="InterPro" id="IPR036388">
    <property type="entry name" value="WH-like_DNA-bd_sf"/>
</dbReference>
<dbReference type="GO" id="GO:0006352">
    <property type="term" value="P:DNA-templated transcription initiation"/>
    <property type="evidence" value="ECO:0007669"/>
    <property type="project" value="InterPro"/>
</dbReference>
<dbReference type="AlphaFoldDB" id="W9H7Y3"/>